<sequence>MHTMFPNLITPAFAQSAGGVGTTEMMQYLPLLLVFGVFYFLLIRPQQQQAKKLKATLAGLKRGDQIVTSGGIVGRVVKATDGTPEIEVEIAPNVKVIVLRDTIASVINPQAANDTKAAAKAG</sequence>
<dbReference type="PRINTS" id="PR01853">
    <property type="entry name" value="YAJCTRNLCASE"/>
</dbReference>
<protein>
    <recommendedName>
        <fullName evidence="5">Sec translocon accessory complex subunit YajC</fullName>
    </recommendedName>
</protein>
<evidence type="ECO:0000256" key="10">
    <source>
        <dbReference type="ARBA" id="ARBA00022989"/>
    </source>
</evidence>
<keyword evidence="10 13" id="KW-1133">Transmembrane helix</keyword>
<dbReference type="EMBL" id="CP018191">
    <property type="protein sequence ID" value="APH54544.1"/>
    <property type="molecule type" value="Genomic_DNA"/>
</dbReference>
<keyword evidence="11" id="KW-0811">Translocation</keyword>
<accession>A0AAC9P8Z4</accession>
<dbReference type="GO" id="GO:0005886">
    <property type="term" value="C:plasma membrane"/>
    <property type="evidence" value="ECO:0007669"/>
    <property type="project" value="UniProtKB-SubCell"/>
</dbReference>
<evidence type="ECO:0000313" key="14">
    <source>
        <dbReference type="EMBL" id="APH54544.1"/>
    </source>
</evidence>
<comment type="similarity">
    <text evidence="3">Belongs to the YajC family.</text>
</comment>
<dbReference type="NCBIfam" id="TIGR00739">
    <property type="entry name" value="yajC"/>
    <property type="match status" value="1"/>
</dbReference>
<dbReference type="Pfam" id="PF02699">
    <property type="entry name" value="YajC"/>
    <property type="match status" value="1"/>
</dbReference>
<evidence type="ECO:0000256" key="8">
    <source>
        <dbReference type="ARBA" id="ARBA00022692"/>
    </source>
</evidence>
<keyword evidence="6" id="KW-0813">Transport</keyword>
<evidence type="ECO:0000256" key="13">
    <source>
        <dbReference type="SAM" id="Phobius"/>
    </source>
</evidence>
<reference evidence="15" key="1">
    <citation type="submission" date="2016-11" db="EMBL/GenBank/DDBJ databases">
        <title>Comparative genomic and phenotypic analysis of Granulibacter bethesdensis clinical isolates from patients with chronic granulomatous disease.</title>
        <authorList>
            <person name="Zarember K.A."/>
            <person name="Porcella S.F."/>
            <person name="Chu J."/>
            <person name="Ding L."/>
            <person name="Dahlstrom E."/>
            <person name="Barbian K."/>
            <person name="Martens C."/>
            <person name="Sykora L."/>
            <person name="Kramer S."/>
            <person name="Pettinato A.M."/>
            <person name="Hong H."/>
            <person name="Wald G."/>
            <person name="Berg L.J."/>
            <person name="Rogge L.S."/>
            <person name="Greenberg D.E."/>
            <person name="Falcone E.L."/>
            <person name="Neves J.F."/>
            <person name="Simoes M.J."/>
            <person name="Casal M."/>
            <person name="Rodriguez-Lopez F.C."/>
            <person name="Zelazny A."/>
            <person name="Gallin J.I."/>
            <person name="Holland S.M."/>
        </authorList>
    </citation>
    <scope>NUCLEOTIDE SEQUENCE [LARGE SCALE GENOMIC DNA]</scope>
    <source>
        <strain evidence="15">NIH9.1</strain>
    </source>
</reference>
<comment type="subcellular location">
    <subcellularLocation>
        <location evidence="2">Cell membrane</location>
        <topology evidence="2">Single-pass membrane protein</topology>
    </subcellularLocation>
</comment>
<evidence type="ECO:0000256" key="6">
    <source>
        <dbReference type="ARBA" id="ARBA00022448"/>
    </source>
</evidence>
<keyword evidence="7" id="KW-1003">Cell membrane</keyword>
<dbReference type="PANTHER" id="PTHR33909:SF1">
    <property type="entry name" value="SEC TRANSLOCON ACCESSORY COMPLEX SUBUNIT YAJC"/>
    <property type="match status" value="1"/>
</dbReference>
<evidence type="ECO:0000256" key="7">
    <source>
        <dbReference type="ARBA" id="ARBA00022475"/>
    </source>
</evidence>
<evidence type="ECO:0000256" key="2">
    <source>
        <dbReference type="ARBA" id="ARBA00004162"/>
    </source>
</evidence>
<evidence type="ECO:0000256" key="11">
    <source>
        <dbReference type="ARBA" id="ARBA00023010"/>
    </source>
</evidence>
<feature type="transmembrane region" description="Helical" evidence="13">
    <location>
        <begin position="25"/>
        <end position="43"/>
    </location>
</feature>
<evidence type="ECO:0000256" key="9">
    <source>
        <dbReference type="ARBA" id="ARBA00022927"/>
    </source>
</evidence>
<proteinExistence type="inferred from homology"/>
<name>A0AAC9P8Z4_9PROT</name>
<gene>
    <name evidence="14" type="ORF">GbCGDNIH9_1247</name>
</gene>
<evidence type="ECO:0000256" key="5">
    <source>
        <dbReference type="ARBA" id="ARBA00014962"/>
    </source>
</evidence>
<evidence type="ECO:0000256" key="12">
    <source>
        <dbReference type="ARBA" id="ARBA00023136"/>
    </source>
</evidence>
<comment type="function">
    <text evidence="1">The SecYEG-SecDF-YajC-YidC holo-translocon (HTL) protein secretase/insertase is a supercomplex required for protein secretion, insertion of proteins into membranes, and assembly of membrane protein complexes. While the SecYEG complex is essential for assembly of a number of proteins and complexes, the SecDF-YajC-YidC subcomplex facilitates these functions.</text>
</comment>
<dbReference type="GO" id="GO:0015031">
    <property type="term" value="P:protein transport"/>
    <property type="evidence" value="ECO:0007669"/>
    <property type="project" value="UniProtKB-KW"/>
</dbReference>
<evidence type="ECO:0000256" key="1">
    <source>
        <dbReference type="ARBA" id="ARBA00002061"/>
    </source>
</evidence>
<dbReference type="PANTHER" id="PTHR33909">
    <property type="entry name" value="SEC TRANSLOCON ACCESSORY COMPLEX SUBUNIT YAJC"/>
    <property type="match status" value="1"/>
</dbReference>
<keyword evidence="9" id="KW-0653">Protein transport</keyword>
<evidence type="ECO:0000256" key="3">
    <source>
        <dbReference type="ARBA" id="ARBA00006742"/>
    </source>
</evidence>
<keyword evidence="12 13" id="KW-0472">Membrane</keyword>
<dbReference type="SMART" id="SM01323">
    <property type="entry name" value="YajC"/>
    <property type="match status" value="1"/>
</dbReference>
<evidence type="ECO:0000313" key="15">
    <source>
        <dbReference type="Proteomes" id="UP000182373"/>
    </source>
</evidence>
<comment type="subunit">
    <text evidence="4">Part of the SecDF-YidC-YajC translocase complex. The SecDF-YidC-YajC translocase forms a supercomplex with SecYEG, called the holo-translocon (HTL).</text>
</comment>
<dbReference type="Proteomes" id="UP000182373">
    <property type="component" value="Chromosome"/>
</dbReference>
<dbReference type="AlphaFoldDB" id="A0AAC9P8Z4"/>
<evidence type="ECO:0000256" key="4">
    <source>
        <dbReference type="ARBA" id="ARBA00011718"/>
    </source>
</evidence>
<keyword evidence="8 13" id="KW-0812">Transmembrane</keyword>
<dbReference type="InterPro" id="IPR003849">
    <property type="entry name" value="Preprotein_translocase_YajC"/>
</dbReference>
<organism evidence="14 15">
    <name type="scientific">Granulibacter bethesdensis</name>
    <dbReference type="NCBI Taxonomy" id="364410"/>
    <lineage>
        <taxon>Bacteria</taxon>
        <taxon>Pseudomonadati</taxon>
        <taxon>Pseudomonadota</taxon>
        <taxon>Alphaproteobacteria</taxon>
        <taxon>Acetobacterales</taxon>
        <taxon>Acetobacteraceae</taxon>
        <taxon>Granulibacter</taxon>
    </lineage>
</organism>